<evidence type="ECO:0000313" key="13">
    <source>
        <dbReference type="Proteomes" id="UP000218896"/>
    </source>
</evidence>
<evidence type="ECO:0000256" key="9">
    <source>
        <dbReference type="ARBA" id="ARBA00023679"/>
    </source>
</evidence>
<evidence type="ECO:0000256" key="7">
    <source>
        <dbReference type="ARBA" id="ARBA00022842"/>
    </source>
</evidence>
<dbReference type="SUPFAM" id="SSF55811">
    <property type="entry name" value="Nudix"/>
    <property type="match status" value="1"/>
</dbReference>
<evidence type="ECO:0000256" key="5">
    <source>
        <dbReference type="ARBA" id="ARBA00022723"/>
    </source>
</evidence>
<dbReference type="RefSeq" id="WP_095617841.1">
    <property type="nucleotide sequence ID" value="NZ_NSKD01000004.1"/>
</dbReference>
<keyword evidence="8" id="KW-0520">NAD</keyword>
<dbReference type="EC" id="3.6.1.22" evidence="4"/>
<dbReference type="EMBL" id="NSKD01000004">
    <property type="protein sequence ID" value="PAU80224.1"/>
    <property type="molecule type" value="Genomic_DNA"/>
</dbReference>
<dbReference type="InterPro" id="IPR050241">
    <property type="entry name" value="NAD-cap_RNA_hydrolase_NudC"/>
</dbReference>
<dbReference type="GO" id="GO:0006742">
    <property type="term" value="P:NADP+ catabolic process"/>
    <property type="evidence" value="ECO:0007669"/>
    <property type="project" value="TreeGrafter"/>
</dbReference>
<comment type="similarity">
    <text evidence="3">Belongs to the Nudix hydrolase family. NudC subfamily.</text>
</comment>
<dbReference type="InterPro" id="IPR049734">
    <property type="entry name" value="NudC-like_C"/>
</dbReference>
<dbReference type="InterPro" id="IPR020476">
    <property type="entry name" value="Nudix_hydrolase"/>
</dbReference>
<comment type="catalytic activity">
    <reaction evidence="9">
        <text>a 5'-end NAD(+)-phospho-ribonucleoside in mRNA + H2O = a 5'-end phospho-adenosine-phospho-ribonucleoside in mRNA + beta-nicotinamide D-ribonucleotide + 2 H(+)</text>
        <dbReference type="Rhea" id="RHEA:60876"/>
        <dbReference type="Rhea" id="RHEA-COMP:15698"/>
        <dbReference type="Rhea" id="RHEA-COMP:15719"/>
        <dbReference type="ChEBI" id="CHEBI:14649"/>
        <dbReference type="ChEBI" id="CHEBI:15377"/>
        <dbReference type="ChEBI" id="CHEBI:15378"/>
        <dbReference type="ChEBI" id="CHEBI:144029"/>
        <dbReference type="ChEBI" id="CHEBI:144051"/>
    </reaction>
    <physiologicalReaction direction="left-to-right" evidence="9">
        <dbReference type="Rhea" id="RHEA:60877"/>
    </physiologicalReaction>
</comment>
<dbReference type="InterPro" id="IPR000086">
    <property type="entry name" value="NUDIX_hydrolase_dom"/>
</dbReference>
<dbReference type="PANTHER" id="PTHR42904:SF6">
    <property type="entry name" value="NAD-CAPPED RNA HYDROLASE NUDT12"/>
    <property type="match status" value="1"/>
</dbReference>
<proteinExistence type="inferred from homology"/>
<dbReference type="InterPro" id="IPR015376">
    <property type="entry name" value="Znr_NADH_PPase"/>
</dbReference>
<evidence type="ECO:0000256" key="2">
    <source>
        <dbReference type="ARBA" id="ARBA00001947"/>
    </source>
</evidence>
<comment type="cofactor">
    <cofactor evidence="1">
        <name>Mg(2+)</name>
        <dbReference type="ChEBI" id="CHEBI:18420"/>
    </cofactor>
</comment>
<dbReference type="InterPro" id="IPR015797">
    <property type="entry name" value="NUDIX_hydrolase-like_dom_sf"/>
</dbReference>
<dbReference type="GO" id="GO:0035529">
    <property type="term" value="F:NADH pyrophosphatase activity"/>
    <property type="evidence" value="ECO:0007669"/>
    <property type="project" value="TreeGrafter"/>
</dbReference>
<evidence type="ECO:0000256" key="4">
    <source>
        <dbReference type="ARBA" id="ARBA00012381"/>
    </source>
</evidence>
<accession>A0A2A2F677</accession>
<feature type="domain" description="Nudix hydrolase" evidence="11">
    <location>
        <begin position="135"/>
        <end position="258"/>
    </location>
</feature>
<keyword evidence="13" id="KW-1185">Reference proteome</keyword>
<keyword evidence="7" id="KW-0460">Magnesium</keyword>
<dbReference type="GO" id="GO:0046872">
    <property type="term" value="F:metal ion binding"/>
    <property type="evidence" value="ECO:0007669"/>
    <property type="project" value="UniProtKB-KW"/>
</dbReference>
<comment type="caution">
    <text evidence="12">The sequence shown here is derived from an EMBL/GenBank/DDBJ whole genome shotgun (WGS) entry which is preliminary data.</text>
</comment>
<comment type="cofactor">
    <cofactor evidence="2">
        <name>Zn(2+)</name>
        <dbReference type="ChEBI" id="CHEBI:29105"/>
    </cofactor>
</comment>
<dbReference type="Gene3D" id="3.90.79.20">
    <property type="match status" value="1"/>
</dbReference>
<evidence type="ECO:0000313" key="12">
    <source>
        <dbReference type="EMBL" id="PAU80224.1"/>
    </source>
</evidence>
<dbReference type="PRINTS" id="PR00502">
    <property type="entry name" value="NUDIXFAMILY"/>
</dbReference>
<dbReference type="NCBIfam" id="NF001299">
    <property type="entry name" value="PRK00241.1"/>
    <property type="match status" value="1"/>
</dbReference>
<dbReference type="AlphaFoldDB" id="A0A2A2F677"/>
<dbReference type="Gene3D" id="3.90.79.10">
    <property type="entry name" value="Nucleoside Triphosphate Pyrophosphohydrolase"/>
    <property type="match status" value="1"/>
</dbReference>
<protein>
    <recommendedName>
        <fullName evidence="4">NAD(+) diphosphatase</fullName>
        <ecNumber evidence="4">3.6.1.22</ecNumber>
    </recommendedName>
</protein>
<dbReference type="Pfam" id="PF09297">
    <property type="entry name" value="Zn_ribbon_NUD"/>
    <property type="match status" value="1"/>
</dbReference>
<dbReference type="Proteomes" id="UP000218896">
    <property type="component" value="Unassembled WGS sequence"/>
</dbReference>
<evidence type="ECO:0000256" key="10">
    <source>
        <dbReference type="RuleBase" id="RU003476"/>
    </source>
</evidence>
<organism evidence="12 13">
    <name type="scientific">Halovibrio salipaludis</name>
    <dbReference type="NCBI Taxonomy" id="2032626"/>
    <lineage>
        <taxon>Bacteria</taxon>
        <taxon>Pseudomonadati</taxon>
        <taxon>Pseudomonadota</taxon>
        <taxon>Gammaproteobacteria</taxon>
        <taxon>Oceanospirillales</taxon>
        <taxon>Halomonadaceae</taxon>
        <taxon>Halovibrio</taxon>
    </lineage>
</organism>
<dbReference type="InterPro" id="IPR020084">
    <property type="entry name" value="NUDIX_hydrolase_CS"/>
</dbReference>
<dbReference type="OrthoDB" id="9791656at2"/>
<dbReference type="Pfam" id="PF00293">
    <property type="entry name" value="NUDIX"/>
    <property type="match status" value="1"/>
</dbReference>
<evidence type="ECO:0000259" key="11">
    <source>
        <dbReference type="PROSITE" id="PS51462"/>
    </source>
</evidence>
<evidence type="ECO:0000256" key="1">
    <source>
        <dbReference type="ARBA" id="ARBA00001946"/>
    </source>
</evidence>
<keyword evidence="5" id="KW-0479">Metal-binding</keyword>
<dbReference type="GO" id="GO:0019677">
    <property type="term" value="P:NAD+ catabolic process"/>
    <property type="evidence" value="ECO:0007669"/>
    <property type="project" value="TreeGrafter"/>
</dbReference>
<keyword evidence="6 10" id="KW-0378">Hydrolase</keyword>
<evidence type="ECO:0000256" key="8">
    <source>
        <dbReference type="ARBA" id="ARBA00023027"/>
    </source>
</evidence>
<reference evidence="12 13" key="1">
    <citation type="submission" date="2017-08" db="EMBL/GenBank/DDBJ databases">
        <title>Halovibrio sewagensis sp. nov., isolated from wastewater of high salinity.</title>
        <authorList>
            <person name="Dong X."/>
            <person name="Zhang G."/>
        </authorList>
    </citation>
    <scope>NUCLEOTIDE SEQUENCE [LARGE SCALE GENOMIC DNA]</scope>
    <source>
        <strain evidence="12 13">YL5-2</strain>
    </source>
</reference>
<sequence length="263" mass="29226">MDTLTDFVADPWAVATPDRERVAVFSDRLDLYPAAEGGLFHSTTALPDSVGELLPVGCMGRDRLYVARACGVEGRSLRSVYPNASPAERAALGAARQRLQWVQDHAFCGRCGGPTQWYEHEYTLYCAHCDHRHYPRVSPCVIVAVHDGDWLLLGRSPRHPPDLWTLIAGFIEPGESAEAAVAREVHEETGVQLADVRYHGSESWPFPHQLMLGYSARFAGGPLRRAEDELVALEWFHRDSLPRVPGDWTIAGRLIQAFSQGRA</sequence>
<dbReference type="PROSITE" id="PS51462">
    <property type="entry name" value="NUDIX"/>
    <property type="match status" value="1"/>
</dbReference>
<evidence type="ECO:0000256" key="6">
    <source>
        <dbReference type="ARBA" id="ARBA00022801"/>
    </source>
</evidence>
<name>A0A2A2F677_9GAMM</name>
<dbReference type="PROSITE" id="PS00893">
    <property type="entry name" value="NUDIX_BOX"/>
    <property type="match status" value="1"/>
</dbReference>
<evidence type="ECO:0000256" key="3">
    <source>
        <dbReference type="ARBA" id="ARBA00009595"/>
    </source>
</evidence>
<dbReference type="GO" id="GO:0005829">
    <property type="term" value="C:cytosol"/>
    <property type="evidence" value="ECO:0007669"/>
    <property type="project" value="TreeGrafter"/>
</dbReference>
<dbReference type="CDD" id="cd03429">
    <property type="entry name" value="NUDIX_NADH_pyrophosphatase_Nudt13"/>
    <property type="match status" value="1"/>
</dbReference>
<dbReference type="PANTHER" id="PTHR42904">
    <property type="entry name" value="NUDIX HYDROLASE, NUDC SUBFAMILY"/>
    <property type="match status" value="1"/>
</dbReference>
<gene>
    <name evidence="12" type="ORF">CK501_10655</name>
</gene>